<organism evidence="1 2">
    <name type="scientific">Paxillus involutus ATCC 200175</name>
    <dbReference type="NCBI Taxonomy" id="664439"/>
    <lineage>
        <taxon>Eukaryota</taxon>
        <taxon>Fungi</taxon>
        <taxon>Dikarya</taxon>
        <taxon>Basidiomycota</taxon>
        <taxon>Agaricomycotina</taxon>
        <taxon>Agaricomycetes</taxon>
        <taxon>Agaricomycetidae</taxon>
        <taxon>Boletales</taxon>
        <taxon>Paxilineae</taxon>
        <taxon>Paxillaceae</taxon>
        <taxon>Paxillus</taxon>
    </lineage>
</organism>
<evidence type="ECO:0000313" key="1">
    <source>
        <dbReference type="EMBL" id="KIJ14197.1"/>
    </source>
</evidence>
<dbReference type="HOGENOM" id="CLU_1235366_0_0_1"/>
<evidence type="ECO:0000313" key="2">
    <source>
        <dbReference type="Proteomes" id="UP000053647"/>
    </source>
</evidence>
<accession>A0A0C9U427</accession>
<gene>
    <name evidence="1" type="ORF">PAXINDRAFT_156137</name>
</gene>
<name>A0A0C9U427_PAXIN</name>
<reference evidence="1 2" key="1">
    <citation type="submission" date="2014-06" db="EMBL/GenBank/DDBJ databases">
        <authorList>
            <consortium name="DOE Joint Genome Institute"/>
            <person name="Kuo A."/>
            <person name="Kohler A."/>
            <person name="Nagy L.G."/>
            <person name="Floudas D."/>
            <person name="Copeland A."/>
            <person name="Barry K.W."/>
            <person name="Cichocki N."/>
            <person name="Veneault-Fourrey C."/>
            <person name="LaButti K."/>
            <person name="Lindquist E.A."/>
            <person name="Lipzen A."/>
            <person name="Lundell T."/>
            <person name="Morin E."/>
            <person name="Murat C."/>
            <person name="Sun H."/>
            <person name="Tunlid A."/>
            <person name="Henrissat B."/>
            <person name="Grigoriev I.V."/>
            <person name="Hibbett D.S."/>
            <person name="Martin F."/>
            <person name="Nordberg H.P."/>
            <person name="Cantor M.N."/>
            <person name="Hua S.X."/>
        </authorList>
    </citation>
    <scope>NUCLEOTIDE SEQUENCE [LARGE SCALE GENOMIC DNA]</scope>
    <source>
        <strain evidence="1 2">ATCC 200175</strain>
    </source>
</reference>
<protein>
    <submittedName>
        <fullName evidence="1">Uncharacterized protein</fullName>
    </submittedName>
</protein>
<proteinExistence type="predicted"/>
<reference evidence="2" key="2">
    <citation type="submission" date="2015-01" db="EMBL/GenBank/DDBJ databases">
        <title>Evolutionary Origins and Diversification of the Mycorrhizal Mutualists.</title>
        <authorList>
            <consortium name="DOE Joint Genome Institute"/>
            <consortium name="Mycorrhizal Genomics Consortium"/>
            <person name="Kohler A."/>
            <person name="Kuo A."/>
            <person name="Nagy L.G."/>
            <person name="Floudas D."/>
            <person name="Copeland A."/>
            <person name="Barry K.W."/>
            <person name="Cichocki N."/>
            <person name="Veneault-Fourrey C."/>
            <person name="LaButti K."/>
            <person name="Lindquist E.A."/>
            <person name="Lipzen A."/>
            <person name="Lundell T."/>
            <person name="Morin E."/>
            <person name="Murat C."/>
            <person name="Riley R."/>
            <person name="Ohm R."/>
            <person name="Sun H."/>
            <person name="Tunlid A."/>
            <person name="Henrissat B."/>
            <person name="Grigoriev I.V."/>
            <person name="Hibbett D.S."/>
            <person name="Martin F."/>
        </authorList>
    </citation>
    <scope>NUCLEOTIDE SEQUENCE [LARGE SCALE GENOMIC DNA]</scope>
    <source>
        <strain evidence="2">ATCC 200175</strain>
    </source>
</reference>
<dbReference type="EMBL" id="KN819344">
    <property type="protein sequence ID" value="KIJ14197.1"/>
    <property type="molecule type" value="Genomic_DNA"/>
</dbReference>
<sequence length="224" mass="24532">MACFICCANVRTLGYSSEAGVFQIMARGTRPEFKKKVDSWQTGHPVFLGVPDARSQHLSNDPVDLFRGPIQLRMVGTGHALLDSQQSIQPSLAARSQWAVTHMGPGPALSRALEGPQTAQLQGPSTCQTRAQASKRQILNNKVELTNFLQPVYQALVIISPLGDNYSNPAATHIGHEPNWWGVRPINQGHVMVVRTGLSIHLNLLKSPPLSKIPFKRYGITSHS</sequence>
<dbReference type="AlphaFoldDB" id="A0A0C9U427"/>
<dbReference type="Proteomes" id="UP000053647">
    <property type="component" value="Unassembled WGS sequence"/>
</dbReference>
<keyword evidence="2" id="KW-1185">Reference proteome</keyword>